<name>A0A7K1HEU0_9BACT</name>
<dbReference type="EMBL" id="WNCR01000004">
    <property type="protein sequence ID" value="MTU29724.1"/>
    <property type="molecule type" value="Genomic_DNA"/>
</dbReference>
<proteinExistence type="predicted"/>
<dbReference type="RefSeq" id="WP_008675843.1">
    <property type="nucleotide sequence ID" value="NZ_JADPGN010000032.1"/>
</dbReference>
<protein>
    <submittedName>
        <fullName evidence="2">Uncharacterized protein</fullName>
    </submittedName>
</protein>
<comment type="caution">
    <text evidence="2">The sequence shown here is derived from an EMBL/GenBank/DDBJ whole genome shotgun (WGS) entry which is preliminary data.</text>
</comment>
<reference evidence="2 3" key="1">
    <citation type="journal article" date="2019" name="Nat. Med.">
        <title>A library of human gut bacterial isolates paired with longitudinal multiomics data enables mechanistic microbiome research.</title>
        <authorList>
            <person name="Poyet M."/>
            <person name="Groussin M."/>
            <person name="Gibbons S.M."/>
            <person name="Avila-Pacheco J."/>
            <person name="Jiang X."/>
            <person name="Kearney S.M."/>
            <person name="Perrotta A.R."/>
            <person name="Berdy B."/>
            <person name="Zhao S."/>
            <person name="Lieberman T.D."/>
            <person name="Swanson P.K."/>
            <person name="Smith M."/>
            <person name="Roesemann S."/>
            <person name="Alexander J.E."/>
            <person name="Rich S.A."/>
            <person name="Livny J."/>
            <person name="Vlamakis H."/>
            <person name="Clish C."/>
            <person name="Bullock K."/>
            <person name="Deik A."/>
            <person name="Scott J."/>
            <person name="Pierce K.A."/>
            <person name="Xavier R.J."/>
            <person name="Alm E.J."/>
        </authorList>
    </citation>
    <scope>NUCLEOTIDE SEQUENCE [LARGE SCALE GENOMIC DNA]</scope>
    <source>
        <strain evidence="2 3">BIOML-A25</strain>
    </source>
</reference>
<feature type="region of interest" description="Disordered" evidence="1">
    <location>
        <begin position="36"/>
        <end position="56"/>
    </location>
</feature>
<evidence type="ECO:0000313" key="3">
    <source>
        <dbReference type="Proteomes" id="UP000437446"/>
    </source>
</evidence>
<evidence type="ECO:0000313" key="2">
    <source>
        <dbReference type="EMBL" id="MTU29724.1"/>
    </source>
</evidence>
<sequence>MWQIASATGWSVDYILDGVNYQTLIMMLNDAPRYVRKKQGGGNGAPGPEHSAEDEANDIVGFFQSKLE</sequence>
<gene>
    <name evidence="2" type="ORF">GMD66_11025</name>
</gene>
<organism evidence="2 3">
    <name type="scientific">Parabacteroides merdae</name>
    <dbReference type="NCBI Taxonomy" id="46503"/>
    <lineage>
        <taxon>Bacteria</taxon>
        <taxon>Pseudomonadati</taxon>
        <taxon>Bacteroidota</taxon>
        <taxon>Bacteroidia</taxon>
        <taxon>Bacteroidales</taxon>
        <taxon>Tannerellaceae</taxon>
        <taxon>Parabacteroides</taxon>
    </lineage>
</organism>
<dbReference type="Proteomes" id="UP000437446">
    <property type="component" value="Unassembled WGS sequence"/>
</dbReference>
<accession>A0A7K1HEU0</accession>
<dbReference type="AlphaFoldDB" id="A0A7K1HEU0"/>
<evidence type="ECO:0000256" key="1">
    <source>
        <dbReference type="SAM" id="MobiDB-lite"/>
    </source>
</evidence>